<comment type="caution">
    <text evidence="1">The sequence shown here is derived from an EMBL/GenBank/DDBJ whole genome shotgun (WGS) entry which is preliminary data.</text>
</comment>
<keyword evidence="2" id="KW-1185">Reference proteome</keyword>
<dbReference type="Proteomes" id="UP001054945">
    <property type="component" value="Unassembled WGS sequence"/>
</dbReference>
<dbReference type="EMBL" id="BPLR01020815">
    <property type="protein sequence ID" value="GIX82835.1"/>
    <property type="molecule type" value="Genomic_DNA"/>
</dbReference>
<evidence type="ECO:0000313" key="1">
    <source>
        <dbReference type="EMBL" id="GIX82835.1"/>
    </source>
</evidence>
<sequence length="99" mass="11185">MFKSLKQHIRLEAFLYLQDCSSINKYLNTQGKRNLNTEQIRYVGDKKQILHGCWAQAQATALFVSHNQAGSLLCCVPKYTTKSTVTFVYLNVASKSGHS</sequence>
<gene>
    <name evidence="1" type="ORF">CEXT_509911</name>
</gene>
<dbReference type="AlphaFoldDB" id="A0AAV4NGC5"/>
<proteinExistence type="predicted"/>
<reference evidence="1 2" key="1">
    <citation type="submission" date="2021-06" db="EMBL/GenBank/DDBJ databases">
        <title>Caerostris extrusa draft genome.</title>
        <authorList>
            <person name="Kono N."/>
            <person name="Arakawa K."/>
        </authorList>
    </citation>
    <scope>NUCLEOTIDE SEQUENCE [LARGE SCALE GENOMIC DNA]</scope>
</reference>
<name>A0AAV4NGC5_CAEEX</name>
<organism evidence="1 2">
    <name type="scientific">Caerostris extrusa</name>
    <name type="common">Bark spider</name>
    <name type="synonym">Caerostris bankana</name>
    <dbReference type="NCBI Taxonomy" id="172846"/>
    <lineage>
        <taxon>Eukaryota</taxon>
        <taxon>Metazoa</taxon>
        <taxon>Ecdysozoa</taxon>
        <taxon>Arthropoda</taxon>
        <taxon>Chelicerata</taxon>
        <taxon>Arachnida</taxon>
        <taxon>Araneae</taxon>
        <taxon>Araneomorphae</taxon>
        <taxon>Entelegynae</taxon>
        <taxon>Araneoidea</taxon>
        <taxon>Araneidae</taxon>
        <taxon>Caerostris</taxon>
    </lineage>
</organism>
<protein>
    <submittedName>
        <fullName evidence="1">Uncharacterized protein</fullName>
    </submittedName>
</protein>
<evidence type="ECO:0000313" key="2">
    <source>
        <dbReference type="Proteomes" id="UP001054945"/>
    </source>
</evidence>
<accession>A0AAV4NGC5</accession>